<reference evidence="3 4" key="1">
    <citation type="submission" date="2023-07" db="EMBL/GenBank/DDBJ databases">
        <title>Sorghum-associated microbial communities from plants grown in Nebraska, USA.</title>
        <authorList>
            <person name="Schachtman D."/>
        </authorList>
    </citation>
    <scope>NUCLEOTIDE SEQUENCE [LARGE SCALE GENOMIC DNA]</scope>
    <source>
        <strain evidence="3 4">BE314</strain>
    </source>
</reference>
<keyword evidence="2" id="KW-0732">Signal</keyword>
<comment type="caution">
    <text evidence="3">The sequence shown here is derived from an EMBL/GenBank/DDBJ whole genome shotgun (WGS) entry which is preliminary data.</text>
</comment>
<name>A0ABU1YRC6_ROSSA</name>
<organism evidence="3 4">
    <name type="scientific">Roseateles saccharophilus</name>
    <name type="common">Pseudomonas saccharophila</name>
    <dbReference type="NCBI Taxonomy" id="304"/>
    <lineage>
        <taxon>Bacteria</taxon>
        <taxon>Pseudomonadati</taxon>
        <taxon>Pseudomonadota</taxon>
        <taxon>Betaproteobacteria</taxon>
        <taxon>Burkholderiales</taxon>
        <taxon>Sphaerotilaceae</taxon>
        <taxon>Roseateles</taxon>
    </lineage>
</organism>
<proteinExistence type="predicted"/>
<feature type="compositionally biased region" description="Basic and acidic residues" evidence="1">
    <location>
        <begin position="82"/>
        <end position="98"/>
    </location>
</feature>
<evidence type="ECO:0000256" key="1">
    <source>
        <dbReference type="SAM" id="MobiDB-lite"/>
    </source>
</evidence>
<feature type="region of interest" description="Disordered" evidence="1">
    <location>
        <begin position="327"/>
        <end position="354"/>
    </location>
</feature>
<dbReference type="Proteomes" id="UP001180453">
    <property type="component" value="Unassembled WGS sequence"/>
</dbReference>
<dbReference type="RefSeq" id="WP_310268611.1">
    <property type="nucleotide sequence ID" value="NZ_JAVDXU010000003.1"/>
</dbReference>
<feature type="chain" id="PRO_5047454543" evidence="2">
    <location>
        <begin position="31"/>
        <end position="354"/>
    </location>
</feature>
<evidence type="ECO:0000313" key="3">
    <source>
        <dbReference type="EMBL" id="MDR7271417.1"/>
    </source>
</evidence>
<gene>
    <name evidence="3" type="ORF">J2X20_004085</name>
</gene>
<evidence type="ECO:0000313" key="4">
    <source>
        <dbReference type="Proteomes" id="UP001180453"/>
    </source>
</evidence>
<sequence length="354" mass="36076">MLLIPQRRGCNPLMLAVGMVLMLTASNASCDAARKGDAGGCCAQGVDADPLRRQASAPEPENELKGVAVPDSRSAISAADPASRESMQRRTTDRRNGSSKDFVVGGIVFGSGLAQAHLETATMAQTLVTGNGQDATAYGQVLAVNGVGNYCGGGGRCALYYVASFKNSKQVANHGVEFTGATISLYYADAAANLLSRNSTANLATIRSMTPWLTLVGHGNLGGGVSNSTVLTAFSSLSGAVVNRLGAGLFDVDLAGPGMSSVKFAFNSNVIPDAVGGFADVQLTFSSSGYALNANDTAGGLSAGCRNGTAAAGAWCYQGTADFRGSLQEPSESGSSSMRSLGRAPRTPTCFEGP</sequence>
<evidence type="ECO:0000256" key="2">
    <source>
        <dbReference type="SAM" id="SignalP"/>
    </source>
</evidence>
<feature type="region of interest" description="Disordered" evidence="1">
    <location>
        <begin position="55"/>
        <end position="98"/>
    </location>
</feature>
<accession>A0ABU1YRC6</accession>
<keyword evidence="4" id="KW-1185">Reference proteome</keyword>
<feature type="signal peptide" evidence="2">
    <location>
        <begin position="1"/>
        <end position="30"/>
    </location>
</feature>
<protein>
    <submittedName>
        <fullName evidence="3">Uncharacterized protein</fullName>
    </submittedName>
</protein>
<dbReference type="EMBL" id="JAVDXU010000003">
    <property type="protein sequence ID" value="MDR7271417.1"/>
    <property type="molecule type" value="Genomic_DNA"/>
</dbReference>
<feature type="compositionally biased region" description="Low complexity" evidence="1">
    <location>
        <begin position="327"/>
        <end position="343"/>
    </location>
</feature>